<dbReference type="AlphaFoldDB" id="A0AAN6UN75"/>
<gene>
    <name evidence="4" type="ORF">BT67DRAFT_375838</name>
</gene>
<evidence type="ECO:0000256" key="1">
    <source>
        <dbReference type="ARBA" id="ARBA00022737"/>
    </source>
</evidence>
<feature type="domain" description="Nephrocystin 3-like N-terminal" evidence="3">
    <location>
        <begin position="169"/>
        <end position="339"/>
    </location>
</feature>
<dbReference type="InterPro" id="IPR056884">
    <property type="entry name" value="NPHP3-like_N"/>
</dbReference>
<evidence type="ECO:0000259" key="2">
    <source>
        <dbReference type="Pfam" id="PF22939"/>
    </source>
</evidence>
<dbReference type="Gene3D" id="3.40.50.300">
    <property type="entry name" value="P-loop containing nucleotide triphosphate hydrolases"/>
    <property type="match status" value="1"/>
</dbReference>
<evidence type="ECO:0000313" key="5">
    <source>
        <dbReference type="Proteomes" id="UP001304895"/>
    </source>
</evidence>
<keyword evidence="5" id="KW-1185">Reference proteome</keyword>
<dbReference type="EMBL" id="MU853404">
    <property type="protein sequence ID" value="KAK4136113.1"/>
    <property type="molecule type" value="Genomic_DNA"/>
</dbReference>
<keyword evidence="1" id="KW-0677">Repeat</keyword>
<dbReference type="Proteomes" id="UP001304895">
    <property type="component" value="Unassembled WGS sequence"/>
</dbReference>
<dbReference type="PANTHER" id="PTHR10039">
    <property type="entry name" value="AMELOGENIN"/>
    <property type="match status" value="1"/>
</dbReference>
<dbReference type="Pfam" id="PF24883">
    <property type="entry name" value="NPHP3_N"/>
    <property type="match status" value="1"/>
</dbReference>
<dbReference type="Pfam" id="PF22939">
    <property type="entry name" value="WHD_GPIID"/>
    <property type="match status" value="1"/>
</dbReference>
<dbReference type="PANTHER" id="PTHR10039:SF15">
    <property type="entry name" value="NACHT DOMAIN-CONTAINING PROTEIN"/>
    <property type="match status" value="1"/>
</dbReference>
<dbReference type="SUPFAM" id="SSF52540">
    <property type="entry name" value="P-loop containing nucleoside triphosphate hydrolases"/>
    <property type="match status" value="1"/>
</dbReference>
<evidence type="ECO:0008006" key="6">
    <source>
        <dbReference type="Google" id="ProtNLM"/>
    </source>
</evidence>
<reference evidence="4" key="2">
    <citation type="submission" date="2023-05" db="EMBL/GenBank/DDBJ databases">
        <authorList>
            <consortium name="Lawrence Berkeley National Laboratory"/>
            <person name="Steindorff A."/>
            <person name="Hensen N."/>
            <person name="Bonometti L."/>
            <person name="Westerberg I."/>
            <person name="Brannstrom I.O."/>
            <person name="Guillou S."/>
            <person name="Cros-Aarteil S."/>
            <person name="Calhoun S."/>
            <person name="Haridas S."/>
            <person name="Kuo A."/>
            <person name="Mondo S."/>
            <person name="Pangilinan J."/>
            <person name="Riley R."/>
            <person name="Labutti K."/>
            <person name="Andreopoulos B."/>
            <person name="Lipzen A."/>
            <person name="Chen C."/>
            <person name="Yanf M."/>
            <person name="Daum C."/>
            <person name="Ng V."/>
            <person name="Clum A."/>
            <person name="Ohm R."/>
            <person name="Martin F."/>
            <person name="Silar P."/>
            <person name="Natvig D."/>
            <person name="Lalanne C."/>
            <person name="Gautier V."/>
            <person name="Ament-Velasquez S.L."/>
            <person name="Kruys A."/>
            <person name="Hutchinson M.I."/>
            <person name="Powell A.J."/>
            <person name="Barry K."/>
            <person name="Miller A.N."/>
            <person name="Grigoriev I.V."/>
            <person name="Debuchy R."/>
            <person name="Gladieux P."/>
            <person name="Thoren M.H."/>
            <person name="Johannesson H."/>
        </authorList>
    </citation>
    <scope>NUCLEOTIDE SEQUENCE</scope>
    <source>
        <strain evidence="4">CBS 123565</strain>
    </source>
</reference>
<organism evidence="4 5">
    <name type="scientific">Trichocladium antarcticum</name>
    <dbReference type="NCBI Taxonomy" id="1450529"/>
    <lineage>
        <taxon>Eukaryota</taxon>
        <taxon>Fungi</taxon>
        <taxon>Dikarya</taxon>
        <taxon>Ascomycota</taxon>
        <taxon>Pezizomycotina</taxon>
        <taxon>Sordariomycetes</taxon>
        <taxon>Sordariomycetidae</taxon>
        <taxon>Sordariales</taxon>
        <taxon>Chaetomiaceae</taxon>
        <taxon>Trichocladium</taxon>
    </lineage>
</organism>
<comment type="caution">
    <text evidence="4">The sequence shown here is derived from an EMBL/GenBank/DDBJ whole genome shotgun (WGS) entry which is preliminary data.</text>
</comment>
<dbReference type="InterPro" id="IPR054471">
    <property type="entry name" value="GPIID_WHD"/>
</dbReference>
<feature type="domain" description="GPI inositol-deacylase winged helix" evidence="2">
    <location>
        <begin position="454"/>
        <end position="528"/>
    </location>
</feature>
<name>A0AAN6UN75_9PEZI</name>
<dbReference type="InterPro" id="IPR027417">
    <property type="entry name" value="P-loop_NTPase"/>
</dbReference>
<evidence type="ECO:0000259" key="3">
    <source>
        <dbReference type="Pfam" id="PF24883"/>
    </source>
</evidence>
<reference evidence="4" key="1">
    <citation type="journal article" date="2023" name="Mol. Phylogenet. Evol.">
        <title>Genome-scale phylogeny and comparative genomics of the fungal order Sordariales.</title>
        <authorList>
            <person name="Hensen N."/>
            <person name="Bonometti L."/>
            <person name="Westerberg I."/>
            <person name="Brannstrom I.O."/>
            <person name="Guillou S."/>
            <person name="Cros-Aarteil S."/>
            <person name="Calhoun S."/>
            <person name="Haridas S."/>
            <person name="Kuo A."/>
            <person name="Mondo S."/>
            <person name="Pangilinan J."/>
            <person name="Riley R."/>
            <person name="LaButti K."/>
            <person name="Andreopoulos B."/>
            <person name="Lipzen A."/>
            <person name="Chen C."/>
            <person name="Yan M."/>
            <person name="Daum C."/>
            <person name="Ng V."/>
            <person name="Clum A."/>
            <person name="Steindorff A."/>
            <person name="Ohm R.A."/>
            <person name="Martin F."/>
            <person name="Silar P."/>
            <person name="Natvig D.O."/>
            <person name="Lalanne C."/>
            <person name="Gautier V."/>
            <person name="Ament-Velasquez S.L."/>
            <person name="Kruys A."/>
            <person name="Hutchinson M.I."/>
            <person name="Powell A.J."/>
            <person name="Barry K."/>
            <person name="Miller A.N."/>
            <person name="Grigoriev I.V."/>
            <person name="Debuchy R."/>
            <person name="Gladieux P."/>
            <person name="Hiltunen Thoren M."/>
            <person name="Johannesson H."/>
        </authorList>
    </citation>
    <scope>NUCLEOTIDE SEQUENCE</scope>
    <source>
        <strain evidence="4">CBS 123565</strain>
    </source>
</reference>
<accession>A0AAN6UN75</accession>
<protein>
    <recommendedName>
        <fullName evidence="6">NACHT domain-containing protein</fullName>
    </recommendedName>
</protein>
<proteinExistence type="predicted"/>
<sequence>MEILSTKGILESLSATLQDLEATPQAWSKTIKIIHQKGGPLHGLNEVLAALLDRLEQAARAKGVVRLTKSLIWPFTRTDVEQQLQSIDRQKLLLTLALENDHVALSREIQSDTQAIRQDVVVLRNHVAGIRSGIAQRQESEHRAAVLDWLSKVDYVAQQNDFISLRQPQTGDWLLECNEFKSWLVAKKKSLFCPGMPGAGKTILTSVVIDYFVTNTTNVCGQRGDVGIAYVYCNFRRQVEQTAVILLSTLLRQLVAGVSGPSFPPQSVQALYEKHTARQTQPSMEEILNTLGLVIALFPKVFILVDALDECQAPERNRFLSKILELQANHNVNIFATSRNVPDIVSRFRGAASVEIRATPGDVGRYVEGNMSHLPAFVRNNAKLQMEVRDRIVVAVDGMFLLAQLYLNSLMGKRSPKALRVSLANLPSGAESYAYDRAYDEAMERIRGQLPDQEELARQVLLWITCARRPLGVEELRHALAIEPDTSSLYEDNLPQIEDMVSVCAGLVTVDQESDIVRLVHYTTQSYFERTQARWFPKAEEEIAATCATHMFFDDFRTGQCQNFDEYEARLKKHRLYAYATGYWAQHVRHNSTIPQQVLDFSQCEKAVSASFQAYAAGEKNICMSPYGSPDIVPRYQLTGLHLAAFFNLEGLTRSLLLADADLNAVDTDSTTVVR</sequence>
<evidence type="ECO:0000313" key="4">
    <source>
        <dbReference type="EMBL" id="KAK4136113.1"/>
    </source>
</evidence>